<feature type="non-terminal residue" evidence="2">
    <location>
        <position position="1"/>
    </location>
</feature>
<organism evidence="2">
    <name type="scientific">Tanacetum cinerariifolium</name>
    <name type="common">Dalmatian daisy</name>
    <name type="synonym">Chrysanthemum cinerariifolium</name>
    <dbReference type="NCBI Taxonomy" id="118510"/>
    <lineage>
        <taxon>Eukaryota</taxon>
        <taxon>Viridiplantae</taxon>
        <taxon>Streptophyta</taxon>
        <taxon>Embryophyta</taxon>
        <taxon>Tracheophyta</taxon>
        <taxon>Spermatophyta</taxon>
        <taxon>Magnoliopsida</taxon>
        <taxon>eudicotyledons</taxon>
        <taxon>Gunneridae</taxon>
        <taxon>Pentapetalae</taxon>
        <taxon>asterids</taxon>
        <taxon>campanulids</taxon>
        <taxon>Asterales</taxon>
        <taxon>Asteraceae</taxon>
        <taxon>Asteroideae</taxon>
        <taxon>Anthemideae</taxon>
        <taxon>Anthemidinae</taxon>
        <taxon>Tanacetum</taxon>
    </lineage>
</organism>
<sequence>DKDVADAVKDAEEAKVDESAQEDETKPAKLQEVVDVVTSTKLSQKDLEEELTTSTVIFTETKSKYKGKRILVEEPKPINKKQQIEQDKQYARELHAELNKDINWDEAIDHVKLKAKEDPDVKRYQAMKRKPQ</sequence>
<name>A0A699U0Q9_TANCI</name>
<feature type="non-terminal residue" evidence="2">
    <location>
        <position position="132"/>
    </location>
</feature>
<protein>
    <submittedName>
        <fullName evidence="2">Uncharacterized protein</fullName>
    </submittedName>
</protein>
<accession>A0A699U0Q9</accession>
<dbReference type="AlphaFoldDB" id="A0A699U0Q9"/>
<evidence type="ECO:0000256" key="1">
    <source>
        <dbReference type="SAM" id="MobiDB-lite"/>
    </source>
</evidence>
<feature type="region of interest" description="Disordered" evidence="1">
    <location>
        <begin position="1"/>
        <end position="27"/>
    </location>
</feature>
<evidence type="ECO:0000313" key="2">
    <source>
        <dbReference type="EMBL" id="GFD15867.1"/>
    </source>
</evidence>
<dbReference type="EMBL" id="BKCJ011289498">
    <property type="protein sequence ID" value="GFD15867.1"/>
    <property type="molecule type" value="Genomic_DNA"/>
</dbReference>
<comment type="caution">
    <text evidence="2">The sequence shown here is derived from an EMBL/GenBank/DDBJ whole genome shotgun (WGS) entry which is preliminary data.</text>
</comment>
<gene>
    <name evidence="2" type="ORF">Tci_887836</name>
</gene>
<reference evidence="2" key="1">
    <citation type="journal article" date="2019" name="Sci. Rep.">
        <title>Draft genome of Tanacetum cinerariifolium, the natural source of mosquito coil.</title>
        <authorList>
            <person name="Yamashiro T."/>
            <person name="Shiraishi A."/>
            <person name="Satake H."/>
            <person name="Nakayama K."/>
        </authorList>
    </citation>
    <scope>NUCLEOTIDE SEQUENCE</scope>
</reference>
<proteinExistence type="predicted"/>